<reference evidence="3" key="2">
    <citation type="submission" date="2020-06" db="EMBL/GenBank/DDBJ databases">
        <title>Helianthus annuus Genome sequencing and assembly Release 2.</title>
        <authorList>
            <person name="Gouzy J."/>
            <person name="Langlade N."/>
            <person name="Munos S."/>
        </authorList>
    </citation>
    <scope>NUCLEOTIDE SEQUENCE</scope>
    <source>
        <tissue evidence="3">Leaves</tissue>
    </source>
</reference>
<evidence type="ECO:0000256" key="1">
    <source>
        <dbReference type="ARBA" id="ARBA00022884"/>
    </source>
</evidence>
<organism evidence="3 4">
    <name type="scientific">Helianthus annuus</name>
    <name type="common">Common sunflower</name>
    <dbReference type="NCBI Taxonomy" id="4232"/>
    <lineage>
        <taxon>Eukaryota</taxon>
        <taxon>Viridiplantae</taxon>
        <taxon>Streptophyta</taxon>
        <taxon>Embryophyta</taxon>
        <taxon>Tracheophyta</taxon>
        <taxon>Spermatophyta</taxon>
        <taxon>Magnoliopsida</taxon>
        <taxon>eudicotyledons</taxon>
        <taxon>Gunneridae</taxon>
        <taxon>Pentapetalae</taxon>
        <taxon>asterids</taxon>
        <taxon>campanulids</taxon>
        <taxon>Asterales</taxon>
        <taxon>Asteraceae</taxon>
        <taxon>Asteroideae</taxon>
        <taxon>Heliantheae alliance</taxon>
        <taxon>Heliantheae</taxon>
        <taxon>Helianthus</taxon>
    </lineage>
</organism>
<dbReference type="Proteomes" id="UP000215914">
    <property type="component" value="Unassembled WGS sequence"/>
</dbReference>
<accession>A0A9K3JYP3</accession>
<proteinExistence type="predicted"/>
<dbReference type="InterPro" id="IPR032710">
    <property type="entry name" value="NTF2-like_dom_sf"/>
</dbReference>
<evidence type="ECO:0000313" key="3">
    <source>
        <dbReference type="EMBL" id="KAF5824156.1"/>
    </source>
</evidence>
<dbReference type="PANTHER" id="PTHR10693">
    <property type="entry name" value="RAS GTPASE-ACTIVATING PROTEIN-BINDING PROTEIN"/>
    <property type="match status" value="1"/>
</dbReference>
<keyword evidence="1" id="KW-0694">RNA-binding</keyword>
<dbReference type="Pfam" id="PF02136">
    <property type="entry name" value="NTF2"/>
    <property type="match status" value="1"/>
</dbReference>
<dbReference type="InterPro" id="IPR039539">
    <property type="entry name" value="Ras_GTPase_bind_prot"/>
</dbReference>
<feature type="domain" description="NTF2" evidence="2">
    <location>
        <begin position="14"/>
        <end position="43"/>
    </location>
</feature>
<dbReference type="InterPro" id="IPR018222">
    <property type="entry name" value="Nuclear_transport_factor_2_euk"/>
</dbReference>
<dbReference type="PANTHER" id="PTHR10693:SF83">
    <property type="entry name" value="NUCLEAR TRANSPORT FACTOR 2, NTF2-LIKE DOMAIN PROTEIN-RELATED"/>
    <property type="match status" value="1"/>
</dbReference>
<dbReference type="GO" id="GO:0003723">
    <property type="term" value="F:RNA binding"/>
    <property type="evidence" value="ECO:0007669"/>
    <property type="project" value="UniProtKB-KW"/>
</dbReference>
<dbReference type="GO" id="GO:0005737">
    <property type="term" value="C:cytoplasm"/>
    <property type="evidence" value="ECO:0007669"/>
    <property type="project" value="UniProtKB-ARBA"/>
</dbReference>
<dbReference type="InterPro" id="IPR002075">
    <property type="entry name" value="NTF2_dom"/>
</dbReference>
<dbReference type="Gene3D" id="3.10.450.50">
    <property type="match status" value="1"/>
</dbReference>
<comment type="caution">
    <text evidence="3">The sequence shown here is derived from an EMBL/GenBank/DDBJ whole genome shotgun (WGS) entry which is preliminary data.</text>
</comment>
<dbReference type="EMBL" id="MNCJ02000194">
    <property type="protein sequence ID" value="KAF5824156.1"/>
    <property type="molecule type" value="Genomic_DNA"/>
</dbReference>
<evidence type="ECO:0000259" key="2">
    <source>
        <dbReference type="PROSITE" id="PS50177"/>
    </source>
</evidence>
<evidence type="ECO:0000313" key="4">
    <source>
        <dbReference type="Proteomes" id="UP000215914"/>
    </source>
</evidence>
<gene>
    <name evidence="3" type="ORF">HanXRQr2_Chr00c194g0834221</name>
</gene>
<reference evidence="3" key="1">
    <citation type="journal article" date="2017" name="Nature">
        <title>The sunflower genome provides insights into oil metabolism, flowering and Asterid evolution.</title>
        <authorList>
            <person name="Badouin H."/>
            <person name="Gouzy J."/>
            <person name="Grassa C.J."/>
            <person name="Murat F."/>
            <person name="Staton S.E."/>
            <person name="Cottret L."/>
            <person name="Lelandais-Briere C."/>
            <person name="Owens G.L."/>
            <person name="Carrere S."/>
            <person name="Mayjonade B."/>
            <person name="Legrand L."/>
            <person name="Gill N."/>
            <person name="Kane N.C."/>
            <person name="Bowers J.E."/>
            <person name="Hubner S."/>
            <person name="Bellec A."/>
            <person name="Berard A."/>
            <person name="Berges H."/>
            <person name="Blanchet N."/>
            <person name="Boniface M.C."/>
            <person name="Brunel D."/>
            <person name="Catrice O."/>
            <person name="Chaidir N."/>
            <person name="Claudel C."/>
            <person name="Donnadieu C."/>
            <person name="Faraut T."/>
            <person name="Fievet G."/>
            <person name="Helmstetter N."/>
            <person name="King M."/>
            <person name="Knapp S.J."/>
            <person name="Lai Z."/>
            <person name="Le Paslier M.C."/>
            <person name="Lippi Y."/>
            <person name="Lorenzon L."/>
            <person name="Mandel J.R."/>
            <person name="Marage G."/>
            <person name="Marchand G."/>
            <person name="Marquand E."/>
            <person name="Bret-Mestries E."/>
            <person name="Morien E."/>
            <person name="Nambeesan S."/>
            <person name="Nguyen T."/>
            <person name="Pegot-Espagnet P."/>
            <person name="Pouilly N."/>
            <person name="Raftis F."/>
            <person name="Sallet E."/>
            <person name="Schiex T."/>
            <person name="Thomas J."/>
            <person name="Vandecasteele C."/>
            <person name="Vares D."/>
            <person name="Vear F."/>
            <person name="Vautrin S."/>
            <person name="Crespi M."/>
            <person name="Mangin B."/>
            <person name="Burke J.M."/>
            <person name="Salse J."/>
            <person name="Munos S."/>
            <person name="Vincourt P."/>
            <person name="Rieseberg L.H."/>
            <person name="Langlade N.B."/>
        </authorList>
    </citation>
    <scope>NUCLEOTIDE SEQUENCE</scope>
    <source>
        <tissue evidence="3">Leaves</tissue>
    </source>
</reference>
<sequence>MASWHSSFVSASKVGSQFVQQYYDVLQHQPEFTHRFYNGSSTMIRVDGDSTQTASAVSVSFIHILYNDTQFLSKLCFHMLFVNPLYICYRLMIIHDECI</sequence>
<name>A0A9K3JYP3_HELAN</name>
<keyword evidence="4" id="KW-1185">Reference proteome</keyword>
<dbReference type="AlphaFoldDB" id="A0A9K3JYP3"/>
<dbReference type="SUPFAM" id="SSF54427">
    <property type="entry name" value="NTF2-like"/>
    <property type="match status" value="1"/>
</dbReference>
<protein>
    <submittedName>
        <fullName evidence="3">Ras GTPase-activating protein-binding protein</fullName>
    </submittedName>
</protein>
<dbReference type="PROSITE" id="PS50177">
    <property type="entry name" value="NTF2_DOMAIN"/>
    <property type="match status" value="1"/>
</dbReference>